<evidence type="ECO:0000313" key="1">
    <source>
        <dbReference type="EMBL" id="SFG25336.1"/>
    </source>
</evidence>
<organism evidence="1 2">
    <name type="scientific">Corynebacterium spheniscorum</name>
    <dbReference type="NCBI Taxonomy" id="185761"/>
    <lineage>
        <taxon>Bacteria</taxon>
        <taxon>Bacillati</taxon>
        <taxon>Actinomycetota</taxon>
        <taxon>Actinomycetes</taxon>
        <taxon>Mycobacteriales</taxon>
        <taxon>Corynebacteriaceae</taxon>
        <taxon>Corynebacterium</taxon>
    </lineage>
</organism>
<sequence>MSDLLHLNFGVRIDQPGQIETDFHTTKDWRADSRKPLTTREYIMDAVFTVGLEGDRTELEQHRKALLNPAFPLFLGRRSCPPSGPIVLDIVDTNLSDALEQTDWQASRWFRRKQGPSVTLSIVRDAMLSEEADEIISDIPVSFDPTDRIYERRAAVIRSVQKDNVDSRRKRIEAAVEQDPLSVLEDL</sequence>
<dbReference type="InterPro" id="IPR021124">
    <property type="entry name" value="CRISPR-assoc_prot_Cas5"/>
</dbReference>
<proteinExistence type="predicted"/>
<reference evidence="1 2" key="1">
    <citation type="submission" date="2016-10" db="EMBL/GenBank/DDBJ databases">
        <authorList>
            <person name="de Groot N.N."/>
        </authorList>
    </citation>
    <scope>NUCLEOTIDE SEQUENCE [LARGE SCALE GENOMIC DNA]</scope>
    <source>
        <strain>J11</strain>
        <strain evidence="2">PG 39</strain>
    </source>
</reference>
<dbReference type="AlphaFoldDB" id="A0A1I2QHX7"/>
<name>A0A1I2QHX7_9CORY</name>
<evidence type="ECO:0000313" key="2">
    <source>
        <dbReference type="Proteomes" id="UP000199065"/>
    </source>
</evidence>
<dbReference type="STRING" id="185761.SAMN05660282_00362"/>
<dbReference type="EMBL" id="FOPJ01000002">
    <property type="protein sequence ID" value="SFG25336.1"/>
    <property type="molecule type" value="Genomic_DNA"/>
</dbReference>
<protein>
    <submittedName>
        <fullName evidence="1">CRISPR system Cascade subunit CasD</fullName>
    </submittedName>
</protein>
<accession>A0A1I2QHX7</accession>
<gene>
    <name evidence="1" type="ORF">SAMN05660282_00362</name>
</gene>
<dbReference type="Gene3D" id="3.30.70.2660">
    <property type="match status" value="1"/>
</dbReference>
<keyword evidence="2" id="KW-1185">Reference proteome</keyword>
<dbReference type="GO" id="GO:0043571">
    <property type="term" value="P:maintenance of CRISPR repeat elements"/>
    <property type="evidence" value="ECO:0007669"/>
    <property type="project" value="InterPro"/>
</dbReference>
<dbReference type="Proteomes" id="UP000199065">
    <property type="component" value="Unassembled WGS sequence"/>
</dbReference>
<dbReference type="Pfam" id="PF09704">
    <property type="entry name" value="Cas_Cas5d"/>
    <property type="match status" value="1"/>
</dbReference>